<evidence type="ECO:0000256" key="2">
    <source>
        <dbReference type="ARBA" id="ARBA00022692"/>
    </source>
</evidence>
<dbReference type="PANTHER" id="PTHR34597:SF6">
    <property type="entry name" value="BLR6126 PROTEIN"/>
    <property type="match status" value="1"/>
</dbReference>
<dbReference type="EMBL" id="JBBHJZ010000010">
    <property type="protein sequence ID" value="MEJ5979647.1"/>
    <property type="molecule type" value="Genomic_DNA"/>
</dbReference>
<organism evidence="7 8">
    <name type="scientific">Novosphingobium anseongense</name>
    <dbReference type="NCBI Taxonomy" id="3133436"/>
    <lineage>
        <taxon>Bacteria</taxon>
        <taxon>Pseudomonadati</taxon>
        <taxon>Pseudomonadota</taxon>
        <taxon>Alphaproteobacteria</taxon>
        <taxon>Sphingomonadales</taxon>
        <taxon>Sphingomonadaceae</taxon>
        <taxon>Novosphingobium</taxon>
    </lineage>
</organism>
<name>A0ABU8S2Z6_9SPHN</name>
<evidence type="ECO:0000256" key="1">
    <source>
        <dbReference type="ARBA" id="ARBA00022452"/>
    </source>
</evidence>
<evidence type="ECO:0000313" key="8">
    <source>
        <dbReference type="Proteomes" id="UP001361239"/>
    </source>
</evidence>
<gene>
    <name evidence="7" type="ORF">WG901_23545</name>
</gene>
<keyword evidence="1" id="KW-1134">Transmembrane beta strand</keyword>
<feature type="chain" id="PRO_5045098993" evidence="4">
    <location>
        <begin position="32"/>
        <end position="563"/>
    </location>
</feature>
<feature type="domain" description="Polypeptide-transport-associated ShlB-type" evidence="6">
    <location>
        <begin position="86"/>
        <end position="157"/>
    </location>
</feature>
<dbReference type="Proteomes" id="UP001361239">
    <property type="component" value="Unassembled WGS sequence"/>
</dbReference>
<evidence type="ECO:0000259" key="5">
    <source>
        <dbReference type="Pfam" id="PF03865"/>
    </source>
</evidence>
<dbReference type="RefSeq" id="WP_339589584.1">
    <property type="nucleotide sequence ID" value="NZ_JBBHJZ010000010.1"/>
</dbReference>
<dbReference type="Pfam" id="PF03865">
    <property type="entry name" value="ShlB"/>
    <property type="match status" value="1"/>
</dbReference>
<sequence>MAMKRPASLRRIATPTAMLGALSLCVVPAKAQPQGSDAAVRADSTLIATDRQGTSEIEPPPQASVAIEAPDAQANAPTHAAIFVGAISLSGLQSLSPADFSDIVAARIGRTLSPAELKQLTEAVAARLRAKGFAFASAWIEMQRLTTGILIIKVDEGRIDEVRFTRPAPAAVRRALAALIDGKPARLAEVERCLLIAGDVDGVRIGGSRYLREGGKGVLLVDASQDRFQARVALSNQGTRPIGHEQARIEADFNGLFASDDSLTLSYSTAPVQPRQLQFGYARYAKRISPTGTELAVSGAISVTHPGAYLAPYDLRNRSWHVAGSLMQPLLRRRRASVWLEGELGFRELSQWRSDLLIRNDKVATARLTIYGNSALAGGRLRLSTTLTQGLGLLGATRPGARLASRADADGTFTTLSAWSDWTTDLGGKLSLRLAAAGQVASQPLLISEETSLGGTAFLRGYDWGERTGDEGVMGLAELRYLIDRPLGLVKRAQIYAFVDGGSLSNQQRGPGGGALASAGGGFRMDVARNFGATFELAVPLSGPRYDTGDESPKLNFGLIRSF</sequence>
<comment type="caution">
    <text evidence="7">The sequence shown here is derived from an EMBL/GenBank/DDBJ whole genome shotgun (WGS) entry which is preliminary data.</text>
</comment>
<dbReference type="PANTHER" id="PTHR34597">
    <property type="entry name" value="SLR1661 PROTEIN"/>
    <property type="match status" value="1"/>
</dbReference>
<accession>A0ABU8S2Z6</accession>
<reference evidence="7 8" key="1">
    <citation type="submission" date="2024-03" db="EMBL/GenBank/DDBJ databases">
        <authorList>
            <person name="Jo J.-H."/>
        </authorList>
    </citation>
    <scope>NUCLEOTIDE SEQUENCE [LARGE SCALE GENOMIC DNA]</scope>
    <source>
        <strain evidence="7 8">PS1R-30</strain>
    </source>
</reference>
<dbReference type="InterPro" id="IPR051544">
    <property type="entry name" value="TPS_OM_transporter"/>
</dbReference>
<dbReference type="Gene3D" id="2.40.160.50">
    <property type="entry name" value="membrane protein fhac: a member of the omp85/tpsb transporter family"/>
    <property type="match status" value="1"/>
</dbReference>
<feature type="signal peptide" evidence="4">
    <location>
        <begin position="1"/>
        <end position="31"/>
    </location>
</feature>
<keyword evidence="3" id="KW-0998">Cell outer membrane</keyword>
<keyword evidence="1" id="KW-0472">Membrane</keyword>
<dbReference type="Pfam" id="PF08479">
    <property type="entry name" value="POTRA_2"/>
    <property type="match status" value="1"/>
</dbReference>
<feature type="domain" description="Haemolysin activator HlyB C-terminal" evidence="5">
    <location>
        <begin position="218"/>
        <end position="524"/>
    </location>
</feature>
<dbReference type="Gene3D" id="3.10.20.310">
    <property type="entry name" value="membrane protein fhac"/>
    <property type="match status" value="1"/>
</dbReference>
<evidence type="ECO:0000313" key="7">
    <source>
        <dbReference type="EMBL" id="MEJ5979647.1"/>
    </source>
</evidence>
<dbReference type="InterPro" id="IPR013686">
    <property type="entry name" value="Polypept-transport_assoc_ShlB"/>
</dbReference>
<keyword evidence="4" id="KW-0732">Signal</keyword>
<evidence type="ECO:0000256" key="4">
    <source>
        <dbReference type="SAM" id="SignalP"/>
    </source>
</evidence>
<keyword evidence="8" id="KW-1185">Reference proteome</keyword>
<evidence type="ECO:0000259" key="6">
    <source>
        <dbReference type="Pfam" id="PF08479"/>
    </source>
</evidence>
<evidence type="ECO:0000256" key="3">
    <source>
        <dbReference type="ARBA" id="ARBA00023237"/>
    </source>
</evidence>
<proteinExistence type="predicted"/>
<protein>
    <submittedName>
        <fullName evidence="7">ShlB/FhaC/HecB family hemolysin secretion/activation protein</fullName>
    </submittedName>
</protein>
<dbReference type="InterPro" id="IPR005565">
    <property type="entry name" value="Hemolysn_activator_HlyB_C"/>
</dbReference>
<keyword evidence="2" id="KW-0812">Transmembrane</keyword>